<keyword evidence="2" id="KW-0805">Transcription regulation</keyword>
<dbReference type="InterPro" id="IPR036388">
    <property type="entry name" value="WH-like_DNA-bd_sf"/>
</dbReference>
<gene>
    <name evidence="8" type="ORF">GCM10010185_42100</name>
</gene>
<evidence type="ECO:0000313" key="9">
    <source>
        <dbReference type="Proteomes" id="UP000639606"/>
    </source>
</evidence>
<feature type="compositionally biased region" description="Basic and acidic residues" evidence="6">
    <location>
        <begin position="251"/>
        <end position="260"/>
    </location>
</feature>
<evidence type="ECO:0000256" key="5">
    <source>
        <dbReference type="PROSITE-ProRule" id="PRU01091"/>
    </source>
</evidence>
<dbReference type="PANTHER" id="PTHR35807">
    <property type="entry name" value="TRANSCRIPTIONAL REGULATOR REDD-RELATED"/>
    <property type="match status" value="1"/>
</dbReference>
<dbReference type="SMART" id="SM00862">
    <property type="entry name" value="Trans_reg_C"/>
    <property type="match status" value="1"/>
</dbReference>
<dbReference type="PROSITE" id="PS51755">
    <property type="entry name" value="OMPR_PHOB"/>
    <property type="match status" value="1"/>
</dbReference>
<accession>A0A918EFM1</accession>
<evidence type="ECO:0000256" key="4">
    <source>
        <dbReference type="ARBA" id="ARBA00023163"/>
    </source>
</evidence>
<dbReference type="EMBL" id="BMRG01000008">
    <property type="protein sequence ID" value="GGP65013.1"/>
    <property type="molecule type" value="Genomic_DNA"/>
</dbReference>
<evidence type="ECO:0000313" key="8">
    <source>
        <dbReference type="EMBL" id="GGP65013.1"/>
    </source>
</evidence>
<evidence type="ECO:0000256" key="6">
    <source>
        <dbReference type="SAM" id="MobiDB-lite"/>
    </source>
</evidence>
<name>A0A918EFM1_9PSEU</name>
<reference evidence="8" key="1">
    <citation type="journal article" date="2014" name="Int. J. Syst. Evol. Microbiol.">
        <title>Complete genome sequence of Corynebacterium casei LMG S-19264T (=DSM 44701T), isolated from a smear-ripened cheese.</title>
        <authorList>
            <consortium name="US DOE Joint Genome Institute (JGI-PGF)"/>
            <person name="Walter F."/>
            <person name="Albersmeier A."/>
            <person name="Kalinowski J."/>
            <person name="Ruckert C."/>
        </authorList>
    </citation>
    <scope>NUCLEOTIDE SEQUENCE</scope>
    <source>
        <strain evidence="8">JCM 3313</strain>
    </source>
</reference>
<evidence type="ECO:0000256" key="3">
    <source>
        <dbReference type="ARBA" id="ARBA00023125"/>
    </source>
</evidence>
<feature type="domain" description="OmpR/PhoB-type" evidence="7">
    <location>
        <begin position="1"/>
        <end position="98"/>
    </location>
</feature>
<dbReference type="InterPro" id="IPR011990">
    <property type="entry name" value="TPR-like_helical_dom_sf"/>
</dbReference>
<dbReference type="PRINTS" id="PR00364">
    <property type="entry name" value="DISEASERSIST"/>
</dbReference>
<dbReference type="GO" id="GO:0043531">
    <property type="term" value="F:ADP binding"/>
    <property type="evidence" value="ECO:0007669"/>
    <property type="project" value="InterPro"/>
</dbReference>
<feature type="region of interest" description="Disordered" evidence="6">
    <location>
        <begin position="246"/>
        <end position="273"/>
    </location>
</feature>
<dbReference type="InterPro" id="IPR027417">
    <property type="entry name" value="P-loop_NTPase"/>
</dbReference>
<dbReference type="SUPFAM" id="SSF46894">
    <property type="entry name" value="C-terminal effector domain of the bipartite response regulators"/>
    <property type="match status" value="1"/>
</dbReference>
<dbReference type="SUPFAM" id="SSF48452">
    <property type="entry name" value="TPR-like"/>
    <property type="match status" value="3"/>
</dbReference>
<dbReference type="InterPro" id="IPR019734">
    <property type="entry name" value="TPR_rpt"/>
</dbReference>
<dbReference type="CDD" id="cd15831">
    <property type="entry name" value="BTAD"/>
    <property type="match status" value="1"/>
</dbReference>
<evidence type="ECO:0000259" key="7">
    <source>
        <dbReference type="PROSITE" id="PS51755"/>
    </source>
</evidence>
<dbReference type="InterPro" id="IPR005158">
    <property type="entry name" value="BTAD"/>
</dbReference>
<feature type="DNA-binding region" description="OmpR/PhoB-type" evidence="5">
    <location>
        <begin position="1"/>
        <end position="98"/>
    </location>
</feature>
<dbReference type="Gene3D" id="1.10.10.10">
    <property type="entry name" value="Winged helix-like DNA-binding domain superfamily/Winged helix DNA-binding domain"/>
    <property type="match status" value="1"/>
</dbReference>
<dbReference type="InterPro" id="IPR016032">
    <property type="entry name" value="Sig_transdc_resp-reg_C-effctor"/>
</dbReference>
<dbReference type="PANTHER" id="PTHR35807:SF1">
    <property type="entry name" value="TRANSCRIPTIONAL REGULATOR REDD"/>
    <property type="match status" value="1"/>
</dbReference>
<evidence type="ECO:0000256" key="2">
    <source>
        <dbReference type="ARBA" id="ARBA00023015"/>
    </source>
</evidence>
<dbReference type="InterPro" id="IPR001867">
    <property type="entry name" value="OmpR/PhoB-type_DNA-bd"/>
</dbReference>
<keyword evidence="9" id="KW-1185">Reference proteome</keyword>
<dbReference type="GO" id="GO:0000160">
    <property type="term" value="P:phosphorelay signal transduction system"/>
    <property type="evidence" value="ECO:0007669"/>
    <property type="project" value="InterPro"/>
</dbReference>
<keyword evidence="4" id="KW-0804">Transcription</keyword>
<dbReference type="Proteomes" id="UP000639606">
    <property type="component" value="Unassembled WGS sequence"/>
</dbReference>
<dbReference type="Gene3D" id="1.25.40.10">
    <property type="entry name" value="Tetratricopeptide repeat domain"/>
    <property type="match status" value="2"/>
</dbReference>
<evidence type="ECO:0000256" key="1">
    <source>
        <dbReference type="ARBA" id="ARBA00005820"/>
    </source>
</evidence>
<comment type="caution">
    <text evidence="8">The sequence shown here is derived from an EMBL/GenBank/DDBJ whole genome shotgun (WGS) entry which is preliminary data.</text>
</comment>
<dbReference type="Gene3D" id="3.40.50.300">
    <property type="entry name" value="P-loop containing nucleotide triphosphate hydrolases"/>
    <property type="match status" value="1"/>
</dbReference>
<protein>
    <submittedName>
        <fullName evidence="8">SARP family transcriptional regulator</fullName>
    </submittedName>
</protein>
<dbReference type="RefSeq" id="WP_189225005.1">
    <property type="nucleotide sequence ID" value="NZ_BMRG01000008.1"/>
</dbReference>
<organism evidence="8 9">
    <name type="scientific">Saccharothrix coeruleofusca</name>
    <dbReference type="NCBI Taxonomy" id="33919"/>
    <lineage>
        <taxon>Bacteria</taxon>
        <taxon>Bacillati</taxon>
        <taxon>Actinomycetota</taxon>
        <taxon>Actinomycetes</taxon>
        <taxon>Pseudonocardiales</taxon>
        <taxon>Pseudonocardiaceae</taxon>
        <taxon>Saccharothrix</taxon>
    </lineage>
</organism>
<dbReference type="Pfam" id="PF00486">
    <property type="entry name" value="Trans_reg_C"/>
    <property type="match status" value="1"/>
</dbReference>
<reference evidence="8" key="2">
    <citation type="submission" date="2020-09" db="EMBL/GenBank/DDBJ databases">
        <authorList>
            <person name="Sun Q."/>
            <person name="Ohkuma M."/>
        </authorList>
    </citation>
    <scope>NUCLEOTIDE SEQUENCE</scope>
    <source>
        <strain evidence="8">JCM 3313</strain>
    </source>
</reference>
<comment type="similarity">
    <text evidence="1">Belongs to the AfsR/DnrI/RedD regulatory family.</text>
</comment>
<proteinExistence type="inferred from homology"/>
<dbReference type="SMART" id="SM00028">
    <property type="entry name" value="TPR"/>
    <property type="match status" value="5"/>
</dbReference>
<dbReference type="InterPro" id="IPR051677">
    <property type="entry name" value="AfsR-DnrI-RedD_regulator"/>
</dbReference>
<dbReference type="AlphaFoldDB" id="A0A918EFM1"/>
<dbReference type="SUPFAM" id="SSF52540">
    <property type="entry name" value="P-loop containing nucleoside triphosphate hydrolases"/>
    <property type="match status" value="1"/>
</dbReference>
<dbReference type="GO" id="GO:0006355">
    <property type="term" value="P:regulation of DNA-templated transcription"/>
    <property type="evidence" value="ECO:0007669"/>
    <property type="project" value="InterPro"/>
</dbReference>
<dbReference type="Pfam" id="PF03704">
    <property type="entry name" value="BTAD"/>
    <property type="match status" value="1"/>
</dbReference>
<dbReference type="SMART" id="SM01043">
    <property type="entry name" value="BTAD"/>
    <property type="match status" value="1"/>
</dbReference>
<dbReference type="GO" id="GO:0003677">
    <property type="term" value="F:DNA binding"/>
    <property type="evidence" value="ECO:0007669"/>
    <property type="project" value="UniProtKB-UniRule"/>
</dbReference>
<sequence>MGESVVGVGFRVLDGVEARVGDRRLELGHARQRCVLAALLVDANRAVSADRLLERVWGERPPLRARSVLRTYVSRLRGVLAGTGATITRRDGGYVLDVPPGSVDLHRFRSLVAQARQQRDDGRALALVEDALALWGGEALGGLDALWAQAARQALELERAAADNQRVDLALRLGRHAALLAELPARAAAHPLDEQVAGQLMLALHRAGRPADALAHYQRIRRALVEQLGAEPGPRLRELHQRILTANDPGDAPHPERDAGGGRVPRQLPAPPGSFTGREHELAALDGLLGAGGRTGIAVLTGGGGMGKTWLALRWAHRRRDRFPDGQLHVDLRGFDPVAEPLAPDAVVRGFLDALGVPAPDVPAEPSAQVGLYRGLTADRRLLVVLDNARDTAQVVPLLPGGTTSAVLVTSRRLLTALVAGHDATPVEVGLLSDEQAAEVLAGHLGAARVAAEPSAAAELLRHCAGMPLALGVLAARVRTRPDLPLAALAEELADASARLDALDTGELPTTLRAVFSASVRVLGQGAARLFGLLGLVPGPDVGTAGAAALADVPLPAARQALRELEEAHLVHQHAPGRYRMHDLVRLHAGELAGEDGPAALERLADHFCHVASLAADRFAPGEPHRRPPVPVRAGPEVVFPTYRESKEWLIAERANLLALVGRSAPRHAVHLSRALARYLDSIAHYHDALALHLAAFAATGGQDGYVLCHLGTALSRIGRFAEVLGHYERALEIAAATGDLALENMAATALGIHWHQREGADAALPHYERALAAARRGGYRHSEGIALANLGGAQAERGRHEEALALLGQAGGIAEELGDPGLGAVVLSGLGDLHRRQGRAELAMRMHHRAAEMASGGSIRTIQVQVLNGLASAVHRLDGPEAALEHYGKALDHAQRTGYRLEEVLAHEGMAAALRELGRAGEGARHAERALALRAELGLRLTSSEVDVPQ</sequence>
<keyword evidence="3 5" id="KW-0238">DNA-binding</keyword>